<dbReference type="WBParaSite" id="Pan_g23962.t1">
    <property type="protein sequence ID" value="Pan_g23962.t1"/>
    <property type="gene ID" value="Pan_g23962"/>
</dbReference>
<keyword evidence="2 6" id="KW-0645">Protease</keyword>
<dbReference type="Gene3D" id="2.40.10.10">
    <property type="entry name" value="Trypsin-like serine proteases"/>
    <property type="match status" value="1"/>
</dbReference>
<dbReference type="InterPro" id="IPR001314">
    <property type="entry name" value="Peptidase_S1A"/>
</dbReference>
<comment type="similarity">
    <text evidence="1">Belongs to the peptidase S1 family.</text>
</comment>
<dbReference type="PANTHER" id="PTHR24276">
    <property type="entry name" value="POLYSERASE-RELATED"/>
    <property type="match status" value="1"/>
</dbReference>
<evidence type="ECO:0000259" key="8">
    <source>
        <dbReference type="PROSITE" id="PS50240"/>
    </source>
</evidence>
<dbReference type="PANTHER" id="PTHR24276:SF98">
    <property type="entry name" value="FI18310P1-RELATED"/>
    <property type="match status" value="1"/>
</dbReference>
<dbReference type="PROSITE" id="PS50240">
    <property type="entry name" value="TRYPSIN_DOM"/>
    <property type="match status" value="1"/>
</dbReference>
<evidence type="ECO:0000256" key="6">
    <source>
        <dbReference type="RuleBase" id="RU363034"/>
    </source>
</evidence>
<reference evidence="9" key="1">
    <citation type="journal article" date="2013" name="Genetics">
        <title>The draft genome and transcriptome of Panagrellus redivivus are shaped by the harsh demands of a free-living lifestyle.</title>
        <authorList>
            <person name="Srinivasan J."/>
            <person name="Dillman A.R."/>
            <person name="Macchietto M.G."/>
            <person name="Heikkinen L."/>
            <person name="Lakso M."/>
            <person name="Fracchia K.M."/>
            <person name="Antoshechkin I."/>
            <person name="Mortazavi A."/>
            <person name="Wong G."/>
            <person name="Sternberg P.W."/>
        </authorList>
    </citation>
    <scope>NUCLEOTIDE SEQUENCE [LARGE SCALE GENOMIC DNA]</scope>
    <source>
        <strain evidence="9">MT8872</strain>
    </source>
</reference>
<keyword evidence="4 6" id="KW-0720">Serine protease</keyword>
<dbReference type="InterPro" id="IPR009003">
    <property type="entry name" value="Peptidase_S1_PA"/>
</dbReference>
<evidence type="ECO:0000313" key="10">
    <source>
        <dbReference type="WBParaSite" id="Pan_g23962.t1"/>
    </source>
</evidence>
<reference evidence="10" key="2">
    <citation type="submission" date="2020-10" db="UniProtKB">
        <authorList>
            <consortium name="WormBaseParasite"/>
        </authorList>
    </citation>
    <scope>IDENTIFICATION</scope>
</reference>
<organism evidence="9 10">
    <name type="scientific">Panagrellus redivivus</name>
    <name type="common">Microworm</name>
    <dbReference type="NCBI Taxonomy" id="6233"/>
    <lineage>
        <taxon>Eukaryota</taxon>
        <taxon>Metazoa</taxon>
        <taxon>Ecdysozoa</taxon>
        <taxon>Nematoda</taxon>
        <taxon>Chromadorea</taxon>
        <taxon>Rhabditida</taxon>
        <taxon>Tylenchina</taxon>
        <taxon>Panagrolaimomorpha</taxon>
        <taxon>Panagrolaimoidea</taxon>
        <taxon>Panagrolaimidae</taxon>
        <taxon>Panagrellus</taxon>
    </lineage>
</organism>
<accession>A0A7E4VS78</accession>
<dbReference type="PROSITE" id="PS00135">
    <property type="entry name" value="TRYPSIN_SER"/>
    <property type="match status" value="1"/>
</dbReference>
<keyword evidence="9" id="KW-1185">Reference proteome</keyword>
<proteinExistence type="inferred from homology"/>
<dbReference type="Proteomes" id="UP000492821">
    <property type="component" value="Unassembled WGS sequence"/>
</dbReference>
<dbReference type="SMART" id="SM00020">
    <property type="entry name" value="Tryp_SPc"/>
    <property type="match status" value="1"/>
</dbReference>
<dbReference type="InterPro" id="IPR018114">
    <property type="entry name" value="TRYPSIN_HIS"/>
</dbReference>
<evidence type="ECO:0000256" key="4">
    <source>
        <dbReference type="ARBA" id="ARBA00022825"/>
    </source>
</evidence>
<dbReference type="GO" id="GO:0004252">
    <property type="term" value="F:serine-type endopeptidase activity"/>
    <property type="evidence" value="ECO:0007669"/>
    <property type="project" value="InterPro"/>
</dbReference>
<dbReference type="InterPro" id="IPR050430">
    <property type="entry name" value="Peptidase_S1"/>
</dbReference>
<keyword evidence="3 6" id="KW-0378">Hydrolase</keyword>
<feature type="signal peptide" evidence="7">
    <location>
        <begin position="1"/>
        <end position="18"/>
    </location>
</feature>
<feature type="chain" id="PRO_5028933246" evidence="7">
    <location>
        <begin position="19"/>
        <end position="335"/>
    </location>
</feature>
<dbReference type="PROSITE" id="PS00134">
    <property type="entry name" value="TRYPSIN_HIS"/>
    <property type="match status" value="1"/>
</dbReference>
<dbReference type="AlphaFoldDB" id="A0A7E4VS78"/>
<evidence type="ECO:0000256" key="7">
    <source>
        <dbReference type="SAM" id="SignalP"/>
    </source>
</evidence>
<evidence type="ECO:0000256" key="2">
    <source>
        <dbReference type="ARBA" id="ARBA00022670"/>
    </source>
</evidence>
<evidence type="ECO:0000256" key="1">
    <source>
        <dbReference type="ARBA" id="ARBA00007664"/>
    </source>
</evidence>
<feature type="domain" description="Peptidase S1" evidence="8">
    <location>
        <begin position="38"/>
        <end position="311"/>
    </location>
</feature>
<dbReference type="InterPro" id="IPR043504">
    <property type="entry name" value="Peptidase_S1_PA_chymotrypsin"/>
</dbReference>
<evidence type="ECO:0000256" key="3">
    <source>
        <dbReference type="ARBA" id="ARBA00022801"/>
    </source>
</evidence>
<dbReference type="InterPro" id="IPR001254">
    <property type="entry name" value="Trypsin_dom"/>
</dbReference>
<keyword evidence="7" id="KW-0732">Signal</keyword>
<name>A0A7E4VS78_PANRE</name>
<dbReference type="SUPFAM" id="SSF50494">
    <property type="entry name" value="Trypsin-like serine proteases"/>
    <property type="match status" value="1"/>
</dbReference>
<dbReference type="PRINTS" id="PR00722">
    <property type="entry name" value="CHYMOTRYPSIN"/>
</dbReference>
<sequence length="335" mass="36986">MTLASSLAILALITNAYGATYNPVFCGDTVVPLTTHKIMGGVDAKPDQFPNAVAIFRNDHYICSGSLIAPGIIITAAHCFMDRKKQPYLDIVCGDDKECIQKYLGIGYFNKCKMGFYDIENIKETVTVLIGGLPLDSDVKRLPVIDVDPSYVRFFHRGCVQHDIAILKVEDTGNARYSCVSSRINVRNLVNAMAIGWGGDAIKDLTTHNKLQLLDSNIVHPRDECIHKTSGDFPVDGICIDEFQDRNSCSGDSGGPLLAYQDFQRYKHRLVTLGVLSFGSNCKLLRENKAPGGAVYTRLDFYHNMINTVLGLDGFYDDLSFTADVVNHTLEKATE</sequence>
<evidence type="ECO:0000256" key="5">
    <source>
        <dbReference type="ARBA" id="ARBA00023157"/>
    </source>
</evidence>
<protein>
    <submittedName>
        <fullName evidence="10">Peptidase S1 domain-containing protein</fullName>
    </submittedName>
</protein>
<keyword evidence="5" id="KW-1015">Disulfide bond</keyword>
<evidence type="ECO:0000313" key="9">
    <source>
        <dbReference type="Proteomes" id="UP000492821"/>
    </source>
</evidence>
<dbReference type="Pfam" id="PF00089">
    <property type="entry name" value="Trypsin"/>
    <property type="match status" value="2"/>
</dbReference>
<dbReference type="GO" id="GO:0006508">
    <property type="term" value="P:proteolysis"/>
    <property type="evidence" value="ECO:0007669"/>
    <property type="project" value="UniProtKB-KW"/>
</dbReference>
<dbReference type="InterPro" id="IPR033116">
    <property type="entry name" value="TRYPSIN_SER"/>
</dbReference>